<reference evidence="2" key="2">
    <citation type="submission" date="2024-07" db="EMBL/GenBank/DDBJ databases">
        <title>Streptomyces haneummycinica sp. nov., a new antibiotic-producing actinobacterium isolated from marine sediment.</title>
        <authorList>
            <person name="Uemura M."/>
            <person name="Hamada M."/>
            <person name="Hirano S."/>
            <person name="Kobayashi K."/>
            <person name="Ohshiro T."/>
            <person name="Kobayashi T."/>
            <person name="Terahara T."/>
        </authorList>
    </citation>
    <scope>NUCLEOTIDE SEQUENCE</scope>
    <source>
        <strain evidence="2">KM77-8</strain>
    </source>
</reference>
<name>A0AAT9HXT7_9ACTN</name>
<dbReference type="AlphaFoldDB" id="A0AAT9HXT7"/>
<feature type="compositionally biased region" description="Polar residues" evidence="1">
    <location>
        <begin position="40"/>
        <end position="52"/>
    </location>
</feature>
<accession>A0AAT9HXT7</accession>
<protein>
    <submittedName>
        <fullName evidence="2">Uncharacterized protein</fullName>
    </submittedName>
</protein>
<evidence type="ECO:0000256" key="1">
    <source>
        <dbReference type="SAM" id="MobiDB-lite"/>
    </source>
</evidence>
<proteinExistence type="predicted"/>
<sequence length="87" mass="9024">MSVRTSVSGSEPTTIMQAIDSGMLTQAAAQSSVRPRRNATRNSGRQASSPQHRTPAAAYSTRCVMTDDALGGGGAAPWPYMTAPGQV</sequence>
<gene>
    <name evidence="2" type="ORF">SHKM778_85880</name>
</gene>
<feature type="region of interest" description="Disordered" evidence="1">
    <location>
        <begin position="26"/>
        <end position="59"/>
    </location>
</feature>
<organism evidence="2">
    <name type="scientific">Streptomyces haneummycinicus</name>
    <dbReference type="NCBI Taxonomy" id="3074435"/>
    <lineage>
        <taxon>Bacteria</taxon>
        <taxon>Bacillati</taxon>
        <taxon>Actinomycetota</taxon>
        <taxon>Actinomycetes</taxon>
        <taxon>Kitasatosporales</taxon>
        <taxon>Streptomycetaceae</taxon>
        <taxon>Streptomyces</taxon>
    </lineage>
</organism>
<dbReference type="EMBL" id="AP035768">
    <property type="protein sequence ID" value="BFO22200.1"/>
    <property type="molecule type" value="Genomic_DNA"/>
</dbReference>
<reference evidence="2" key="1">
    <citation type="submission" date="2024-06" db="EMBL/GenBank/DDBJ databases">
        <authorList>
            <consortium name="consrtm"/>
            <person name="Uemura M."/>
            <person name="Terahara T."/>
        </authorList>
    </citation>
    <scope>NUCLEOTIDE SEQUENCE</scope>
    <source>
        <strain evidence="2">KM77-8</strain>
    </source>
</reference>
<evidence type="ECO:0000313" key="2">
    <source>
        <dbReference type="EMBL" id="BFO22200.1"/>
    </source>
</evidence>